<dbReference type="OrthoDB" id="60284at2759"/>
<dbReference type="AlphaFoldDB" id="A0A8S1W880"/>
<reference evidence="2" key="1">
    <citation type="submission" date="2021-01" db="EMBL/GenBank/DDBJ databases">
        <authorList>
            <consortium name="Genoscope - CEA"/>
            <person name="William W."/>
        </authorList>
    </citation>
    <scope>NUCLEOTIDE SEQUENCE</scope>
</reference>
<organism evidence="2 3">
    <name type="scientific">Paramecium octaurelia</name>
    <dbReference type="NCBI Taxonomy" id="43137"/>
    <lineage>
        <taxon>Eukaryota</taxon>
        <taxon>Sar</taxon>
        <taxon>Alveolata</taxon>
        <taxon>Ciliophora</taxon>
        <taxon>Intramacronucleata</taxon>
        <taxon>Oligohymenophorea</taxon>
        <taxon>Peniculida</taxon>
        <taxon>Parameciidae</taxon>
        <taxon>Paramecium</taxon>
    </lineage>
</organism>
<proteinExistence type="predicted"/>
<feature type="region of interest" description="Disordered" evidence="1">
    <location>
        <begin position="406"/>
        <end position="460"/>
    </location>
</feature>
<gene>
    <name evidence="2" type="ORF">POCTA_138.1.T0850185</name>
</gene>
<dbReference type="EMBL" id="CAJJDP010000084">
    <property type="protein sequence ID" value="CAD8185460.1"/>
    <property type="molecule type" value="Genomic_DNA"/>
</dbReference>
<protein>
    <submittedName>
        <fullName evidence="2">Uncharacterized protein</fullName>
    </submittedName>
</protein>
<keyword evidence="3" id="KW-1185">Reference proteome</keyword>
<accession>A0A8S1W880</accession>
<evidence type="ECO:0000313" key="3">
    <source>
        <dbReference type="Proteomes" id="UP000683925"/>
    </source>
</evidence>
<name>A0A8S1W880_PAROT</name>
<dbReference type="Proteomes" id="UP000683925">
    <property type="component" value="Unassembled WGS sequence"/>
</dbReference>
<comment type="caution">
    <text evidence="2">The sequence shown here is derived from an EMBL/GenBank/DDBJ whole genome shotgun (WGS) entry which is preliminary data.</text>
</comment>
<evidence type="ECO:0000256" key="1">
    <source>
        <dbReference type="SAM" id="MobiDB-lite"/>
    </source>
</evidence>
<feature type="compositionally biased region" description="Polar residues" evidence="1">
    <location>
        <begin position="441"/>
        <end position="453"/>
    </location>
</feature>
<sequence>MKNHKSIKNQFRLLYLFELVYKLFQWSIETEYQHIQQINNCLMYIDPADTKAWAEELKEYQGSRKQKVDFQKPKIFTQKEMKLKQTEFNPVLQTYQNPERDVKEKEKDFQKTSTLAQKKMEMVKKYLHEYDLVNLEHVQGIERPDEREKTKQCLLPPNFNDYNIITNEKKSEEYYKNMKVVVQKRVHEKPVINRNKRDFNIITNKFLDNHEIKAQEQEAAVMSDINDKCKRVRNYDIVAGTFYNDDKEWEYQQKLKQDQLNHGKQFNDRFPPSWKFRESVYLDQTKEIPDEIKMIDEINRNHKKRYEIRHVLENEYRERDLQDQMRTQDRLIKRHKYDDLIKKYDKEFDIITLEKPEIDHIVKALPPKPPLNSWDKVQMTKSVSDAPIHEVSIPEGIDFKDNVQNQHESQGRVRFPQVHRQGSEKSQKSISKSNKSGPKSIAQSQKSNIQGTEIKSGGFF</sequence>
<evidence type="ECO:0000313" key="2">
    <source>
        <dbReference type="EMBL" id="CAD8185460.1"/>
    </source>
</evidence>
<dbReference type="OMA" id="IFTQKEM"/>